<name>A0A840F7Y8_9SPHN</name>
<dbReference type="Gene3D" id="3.30.420.10">
    <property type="entry name" value="Ribonuclease H-like superfamily/Ribonuclease H"/>
    <property type="match status" value="1"/>
</dbReference>
<sequence length="202" mass="21616">MASALGGSSGVGQTAAMKVFLDFEASSLSDHSFPVEVAWVFQDGRSESHLIRPAPDWTDWDAEAEAIHGLSRDMLATDGEPHEVVASRMVEALADHELFASAPSWDGKWLSALLRGAGLPRHALRLRDTDEAMRATATEILQGVVPGARLDVEVHALVAQANAGKQADPAHRALADAQEEYATWCRLRQAARELAGRGADGA</sequence>
<evidence type="ECO:0000313" key="1">
    <source>
        <dbReference type="EMBL" id="MBB4152621.1"/>
    </source>
</evidence>
<dbReference type="InterPro" id="IPR036397">
    <property type="entry name" value="RNaseH_sf"/>
</dbReference>
<dbReference type="GO" id="GO:0003676">
    <property type="term" value="F:nucleic acid binding"/>
    <property type="evidence" value="ECO:0007669"/>
    <property type="project" value="InterPro"/>
</dbReference>
<comment type="caution">
    <text evidence="1">The sequence shown here is derived from an EMBL/GenBank/DDBJ whole genome shotgun (WGS) entry which is preliminary data.</text>
</comment>
<dbReference type="InterPro" id="IPR012337">
    <property type="entry name" value="RNaseH-like_sf"/>
</dbReference>
<organism evidence="1 2">
    <name type="scientific">Sphingomonas jinjuensis</name>
    <dbReference type="NCBI Taxonomy" id="535907"/>
    <lineage>
        <taxon>Bacteria</taxon>
        <taxon>Pseudomonadati</taxon>
        <taxon>Pseudomonadota</taxon>
        <taxon>Alphaproteobacteria</taxon>
        <taxon>Sphingomonadales</taxon>
        <taxon>Sphingomonadaceae</taxon>
        <taxon>Sphingomonas</taxon>
    </lineage>
</organism>
<dbReference type="RefSeq" id="WP_343050770.1">
    <property type="nucleotide sequence ID" value="NZ_JACIEV010000001.1"/>
</dbReference>
<dbReference type="SUPFAM" id="SSF53098">
    <property type="entry name" value="Ribonuclease H-like"/>
    <property type="match status" value="1"/>
</dbReference>
<proteinExistence type="predicted"/>
<dbReference type="EMBL" id="JACIEV010000001">
    <property type="protein sequence ID" value="MBB4152621.1"/>
    <property type="molecule type" value="Genomic_DNA"/>
</dbReference>
<reference evidence="1 2" key="1">
    <citation type="submission" date="2020-08" db="EMBL/GenBank/DDBJ databases">
        <title>Genomic Encyclopedia of Type Strains, Phase IV (KMG-IV): sequencing the most valuable type-strain genomes for metagenomic binning, comparative biology and taxonomic classification.</title>
        <authorList>
            <person name="Goeker M."/>
        </authorList>
    </citation>
    <scope>NUCLEOTIDE SEQUENCE [LARGE SCALE GENOMIC DNA]</scope>
    <source>
        <strain evidence="1 2">YC6723</strain>
    </source>
</reference>
<accession>A0A840F7Y8</accession>
<dbReference type="AlphaFoldDB" id="A0A840F7Y8"/>
<keyword evidence="2" id="KW-1185">Reference proteome</keyword>
<evidence type="ECO:0000313" key="2">
    <source>
        <dbReference type="Proteomes" id="UP000529795"/>
    </source>
</evidence>
<gene>
    <name evidence="1" type="ORF">GGQ80_000497</name>
</gene>
<protein>
    <submittedName>
        <fullName evidence="1">Uncharacterized protein</fullName>
    </submittedName>
</protein>
<dbReference type="Proteomes" id="UP000529795">
    <property type="component" value="Unassembled WGS sequence"/>
</dbReference>